<organism evidence="2 3">
    <name type="scientific">Coccomyxa subellipsoidea (strain C-169)</name>
    <name type="common">Green microalga</name>
    <dbReference type="NCBI Taxonomy" id="574566"/>
    <lineage>
        <taxon>Eukaryota</taxon>
        <taxon>Viridiplantae</taxon>
        <taxon>Chlorophyta</taxon>
        <taxon>core chlorophytes</taxon>
        <taxon>Trebouxiophyceae</taxon>
        <taxon>Trebouxiophyceae incertae sedis</taxon>
        <taxon>Coccomyxaceae</taxon>
        <taxon>Coccomyxa</taxon>
        <taxon>Coccomyxa subellipsoidea</taxon>
    </lineage>
</organism>
<proteinExistence type="predicted"/>
<protein>
    <submittedName>
        <fullName evidence="2">Uncharacterized protein</fullName>
    </submittedName>
</protein>
<evidence type="ECO:0000313" key="2">
    <source>
        <dbReference type="EMBL" id="EIE20440.1"/>
    </source>
</evidence>
<dbReference type="EMBL" id="AGSI01000015">
    <property type="protein sequence ID" value="EIE20440.1"/>
    <property type="molecule type" value="Genomic_DNA"/>
</dbReference>
<dbReference type="KEGG" id="csl:COCSUDRAFT_43884"/>
<name>I0YPX1_COCSC</name>
<accession>I0YPX1</accession>
<gene>
    <name evidence="2" type="ORF">COCSUDRAFT_43884</name>
</gene>
<dbReference type="AlphaFoldDB" id="I0YPX1"/>
<dbReference type="Proteomes" id="UP000007264">
    <property type="component" value="Unassembled WGS sequence"/>
</dbReference>
<evidence type="ECO:0000256" key="1">
    <source>
        <dbReference type="SAM" id="MobiDB-lite"/>
    </source>
</evidence>
<evidence type="ECO:0000313" key="3">
    <source>
        <dbReference type="Proteomes" id="UP000007264"/>
    </source>
</evidence>
<keyword evidence="3" id="KW-1185">Reference proteome</keyword>
<feature type="compositionally biased region" description="Basic and acidic residues" evidence="1">
    <location>
        <begin position="249"/>
        <end position="265"/>
    </location>
</feature>
<reference evidence="2 3" key="1">
    <citation type="journal article" date="2012" name="Genome Biol.">
        <title>The genome of the polar eukaryotic microalga coccomyxa subellipsoidea reveals traits of cold adaptation.</title>
        <authorList>
            <person name="Blanc G."/>
            <person name="Agarkova I."/>
            <person name="Grimwood J."/>
            <person name="Kuo A."/>
            <person name="Brueggeman A."/>
            <person name="Dunigan D."/>
            <person name="Gurnon J."/>
            <person name="Ladunga I."/>
            <person name="Lindquist E."/>
            <person name="Lucas S."/>
            <person name="Pangilinan J."/>
            <person name="Proschold T."/>
            <person name="Salamov A."/>
            <person name="Schmutz J."/>
            <person name="Weeks D."/>
            <person name="Yamada T."/>
            <person name="Claverie J.M."/>
            <person name="Grigoriev I."/>
            <person name="Van Etten J."/>
            <person name="Lomsadze A."/>
            <person name="Borodovsky M."/>
        </authorList>
    </citation>
    <scope>NUCLEOTIDE SEQUENCE [LARGE SCALE GENOMIC DNA]</scope>
    <source>
        <strain evidence="2 3">C-169</strain>
    </source>
</reference>
<feature type="region of interest" description="Disordered" evidence="1">
    <location>
        <begin position="249"/>
        <end position="274"/>
    </location>
</feature>
<sequence>MAYIKLPLYYAALWFTEASRLSGSLLFLQAFSEDRKPLFKHGSEALDTKEGVTSSVQEVEESPYSCPFVKSTKHRPSQLSVDDIDLFLDIRSPHPAMQRTPVPLTPQSASPVSSSALEIMRTPMPFGSPVPDPARTTNLAQALGDAAGQKRPASGPPEYTNLPYTVPIELRGVERPSPQPETPVLGARRAVKTGNPFQTPSPLESDRPYAFSSQDPDSTPHIFGLSNPATAYKENKAVRLRHTPFNERVDKEVQKERRFSERLSTEKAAVAPKT</sequence>
<dbReference type="OrthoDB" id="10465501at2759"/>
<dbReference type="RefSeq" id="XP_005644984.1">
    <property type="nucleotide sequence ID" value="XM_005644927.1"/>
</dbReference>
<comment type="caution">
    <text evidence="2">The sequence shown here is derived from an EMBL/GenBank/DDBJ whole genome shotgun (WGS) entry which is preliminary data.</text>
</comment>
<feature type="region of interest" description="Disordered" evidence="1">
    <location>
        <begin position="174"/>
        <end position="221"/>
    </location>
</feature>
<dbReference type="GeneID" id="17038416"/>